<keyword evidence="2" id="KW-0645">Protease</keyword>
<proteinExistence type="inferred from homology"/>
<dbReference type="CDD" id="cd16332">
    <property type="entry name" value="Prp-like"/>
    <property type="match status" value="1"/>
</dbReference>
<dbReference type="GO" id="GO:0042254">
    <property type="term" value="P:ribosome biogenesis"/>
    <property type="evidence" value="ECO:0007669"/>
    <property type="project" value="UniProtKB-KW"/>
</dbReference>
<dbReference type="KEGG" id="erl:AOC36_04765"/>
<dbReference type="SUPFAM" id="SSF118010">
    <property type="entry name" value="TM1457-like"/>
    <property type="match status" value="1"/>
</dbReference>
<comment type="similarity">
    <text evidence="5">Belongs to the Prp family.</text>
</comment>
<dbReference type="EMBL" id="CP013213">
    <property type="protein sequence ID" value="AMC93309.1"/>
    <property type="molecule type" value="Genomic_DNA"/>
</dbReference>
<keyword evidence="3" id="KW-0378">Hydrolase</keyword>
<dbReference type="Pfam" id="PF04327">
    <property type="entry name" value="Peptidase_Prp"/>
    <property type="match status" value="1"/>
</dbReference>
<protein>
    <recommendedName>
        <fullName evidence="6">Ribosomal processing cysteine protease Prp</fullName>
    </recommendedName>
</protein>
<evidence type="ECO:0000313" key="8">
    <source>
        <dbReference type="Proteomes" id="UP000063781"/>
    </source>
</evidence>
<gene>
    <name evidence="7" type="ORF">AOC36_04765</name>
</gene>
<dbReference type="PANTHER" id="PTHR39178">
    <property type="entry name" value="HYPOTHETICAL RIBOSOME-ASSOCIATED PROTEIN"/>
    <property type="match status" value="1"/>
</dbReference>
<name>A0A0X8GZI2_9FIRM</name>
<evidence type="ECO:0000256" key="5">
    <source>
        <dbReference type="ARBA" id="ARBA00044503"/>
    </source>
</evidence>
<evidence type="ECO:0000313" key="7">
    <source>
        <dbReference type="EMBL" id="AMC93309.1"/>
    </source>
</evidence>
<dbReference type="PANTHER" id="PTHR39178:SF1">
    <property type="entry name" value="RIBOSOMAL-PROCESSING CYSTEINE PROTEASE PRP"/>
    <property type="match status" value="1"/>
</dbReference>
<dbReference type="InterPro" id="IPR036764">
    <property type="entry name" value="Peptidase_Prp_sf"/>
</dbReference>
<organism evidence="7 8">
    <name type="scientific">Erysipelothrix larvae</name>
    <dbReference type="NCBI Taxonomy" id="1514105"/>
    <lineage>
        <taxon>Bacteria</taxon>
        <taxon>Bacillati</taxon>
        <taxon>Bacillota</taxon>
        <taxon>Erysipelotrichia</taxon>
        <taxon>Erysipelotrichales</taxon>
        <taxon>Erysipelotrichaceae</taxon>
        <taxon>Erysipelothrix</taxon>
    </lineage>
</organism>
<dbReference type="RefSeq" id="WP_067631950.1">
    <property type="nucleotide sequence ID" value="NZ_CP013213.1"/>
</dbReference>
<keyword evidence="8" id="KW-1185">Reference proteome</keyword>
<keyword evidence="1" id="KW-0690">Ribosome biogenesis</keyword>
<dbReference type="AlphaFoldDB" id="A0A0X8GZI2"/>
<accession>A0A0X8GZI2</accession>
<evidence type="ECO:0000256" key="2">
    <source>
        <dbReference type="ARBA" id="ARBA00022670"/>
    </source>
</evidence>
<evidence type="ECO:0000256" key="3">
    <source>
        <dbReference type="ARBA" id="ARBA00022801"/>
    </source>
</evidence>
<dbReference type="Gene3D" id="3.30.70.1490">
    <property type="entry name" value="Cysteine protease Prp"/>
    <property type="match status" value="1"/>
</dbReference>
<evidence type="ECO:0000256" key="1">
    <source>
        <dbReference type="ARBA" id="ARBA00022517"/>
    </source>
</evidence>
<dbReference type="OrthoDB" id="48998at2"/>
<dbReference type="Proteomes" id="UP000063781">
    <property type="component" value="Chromosome"/>
</dbReference>
<evidence type="ECO:0000256" key="6">
    <source>
        <dbReference type="ARBA" id="ARBA00044538"/>
    </source>
</evidence>
<sequence length="106" mass="11924">MIQVIVTRSKDSIERIEVSGHAYTNDPGYDLVCAGVSSVMTGALNGFDQLDDNSELIMNEEPYISIRCMTVNKTNQILLQFVLTQLKTIEFSHSDAIQILEKEDIR</sequence>
<dbReference type="GO" id="GO:0006508">
    <property type="term" value="P:proteolysis"/>
    <property type="evidence" value="ECO:0007669"/>
    <property type="project" value="UniProtKB-KW"/>
</dbReference>
<reference evidence="7 8" key="1">
    <citation type="submission" date="2015-10" db="EMBL/GenBank/DDBJ databases">
        <title>Erysipelothrix larvae sp. LV19 isolated from the larval gut of the rhinoceros beetle, Trypoxylus dichotomus.</title>
        <authorList>
            <person name="Lim S."/>
            <person name="Kim B.-C."/>
        </authorList>
    </citation>
    <scope>NUCLEOTIDE SEQUENCE [LARGE SCALE GENOMIC DNA]</scope>
    <source>
        <strain evidence="7 8">LV19</strain>
    </source>
</reference>
<keyword evidence="4" id="KW-0788">Thiol protease</keyword>
<dbReference type="InterPro" id="IPR007422">
    <property type="entry name" value="Peptidase_Prp"/>
</dbReference>
<dbReference type="GO" id="GO:0008234">
    <property type="term" value="F:cysteine-type peptidase activity"/>
    <property type="evidence" value="ECO:0007669"/>
    <property type="project" value="UniProtKB-KW"/>
</dbReference>
<dbReference type="STRING" id="1514105.AOC36_04765"/>
<evidence type="ECO:0000256" key="4">
    <source>
        <dbReference type="ARBA" id="ARBA00022807"/>
    </source>
</evidence>